<feature type="domain" description="DUF7800" evidence="2">
    <location>
        <begin position="10"/>
        <end position="95"/>
    </location>
</feature>
<dbReference type="PANTHER" id="PTHR37031">
    <property type="entry name" value="METALLOPHOSPHATASE BINDING DOMAIN PROTEIN"/>
    <property type="match status" value="1"/>
</dbReference>
<feature type="domain" description="PhoD-like phosphatase metallophosphatase" evidence="1">
    <location>
        <begin position="138"/>
        <end position="467"/>
    </location>
</feature>
<dbReference type="RefSeq" id="WP_346029445.1">
    <property type="nucleotide sequence ID" value="NZ_BAAANV010000011.1"/>
</dbReference>
<name>A0ABN2B1T5_9MICO</name>
<reference evidence="3 4" key="1">
    <citation type="journal article" date="2019" name="Int. J. Syst. Evol. Microbiol.">
        <title>The Global Catalogue of Microorganisms (GCM) 10K type strain sequencing project: providing services to taxonomists for standard genome sequencing and annotation.</title>
        <authorList>
            <consortium name="The Broad Institute Genomics Platform"/>
            <consortium name="The Broad Institute Genome Sequencing Center for Infectious Disease"/>
            <person name="Wu L."/>
            <person name="Ma J."/>
        </authorList>
    </citation>
    <scope>NUCLEOTIDE SEQUENCE [LARGE SCALE GENOMIC DNA]</scope>
    <source>
        <strain evidence="3 4">JCM 14588</strain>
    </source>
</reference>
<comment type="caution">
    <text evidence="3">The sequence shown here is derived from an EMBL/GenBank/DDBJ whole genome shotgun (WGS) entry which is preliminary data.</text>
</comment>
<dbReference type="Pfam" id="PF09423">
    <property type="entry name" value="PhoD"/>
    <property type="match status" value="1"/>
</dbReference>
<sequence length="593" mass="67577">MTNDLRTNEPIQLGPMVRYAGEREATLWAQTRDAGELTVRIGEKSWSAPTFAAHGHHYALVLLDGLEPGQVYEYTVEVNGEHAWPQPDSPFPAPVVKMLKADRPTKIAFGSCRTSVPHDAKHNRTNGIDSLRAYAHEMARHPRDERWPDLVVLLGDQVYADITSEAMQEFIEEKRGLDSEPGEELKDYVEYAHLYRLAYSEPAVRWMLSTMPSAMIFDDHDVRDDWNTSLAWHEEMNRTSWWHGRIVGALTSYWVYQHCGNLSPEALAEDEVWQKITAHTGSDELDITDMIEAFAEKVDRDAQSYRFSYTRDLGESKLIVLDSRAARDLRPGHRAMLDAEELDWLDGELRGDVEHLFIGTSLPFFMPEGIHMLEALDEAACDGAWGKTMASLGERMRQTIDLEHWAAFSDTFFKVSDMVLAVARGERGEAPRTVTFLSGDIHNSFLSEVQDAEGTKSRIFQAVCSPIRNPLPRHVRAGQSIIGRGLAWPLREVVKRTHAVRTPHFTWRTTHGPWFDNNLATVEVIENGLEFRWEAGEIVDGDLEHPRLRLVSEIRVDSDGDSNRMDSKGDRGRLRTWQPLGMRIVEQVKKLRR</sequence>
<protein>
    <submittedName>
        <fullName evidence="3">Alkaline phosphatase D family protein</fullName>
    </submittedName>
</protein>
<dbReference type="Gene3D" id="3.60.21.70">
    <property type="entry name" value="PhoD-like phosphatase"/>
    <property type="match status" value="1"/>
</dbReference>
<proteinExistence type="predicted"/>
<evidence type="ECO:0000259" key="1">
    <source>
        <dbReference type="Pfam" id="PF09423"/>
    </source>
</evidence>
<dbReference type="PANTHER" id="PTHR37031:SF2">
    <property type="entry name" value="PHOD-LIKE PHOSPHATASE METALLOPHOSPHATASE DOMAIN-CONTAINING PROTEIN"/>
    <property type="match status" value="1"/>
</dbReference>
<dbReference type="InterPro" id="IPR029052">
    <property type="entry name" value="Metallo-depent_PP-like"/>
</dbReference>
<dbReference type="Proteomes" id="UP001501288">
    <property type="component" value="Unassembled WGS sequence"/>
</dbReference>
<evidence type="ECO:0000313" key="3">
    <source>
        <dbReference type="EMBL" id="GAA1532198.1"/>
    </source>
</evidence>
<dbReference type="SUPFAM" id="SSF56300">
    <property type="entry name" value="Metallo-dependent phosphatases"/>
    <property type="match status" value="1"/>
</dbReference>
<dbReference type="CDD" id="cd07389">
    <property type="entry name" value="MPP_PhoD"/>
    <property type="match status" value="1"/>
</dbReference>
<organism evidence="3 4">
    <name type="scientific">Dermacoccus barathri</name>
    <dbReference type="NCBI Taxonomy" id="322601"/>
    <lineage>
        <taxon>Bacteria</taxon>
        <taxon>Bacillati</taxon>
        <taxon>Actinomycetota</taxon>
        <taxon>Actinomycetes</taxon>
        <taxon>Micrococcales</taxon>
        <taxon>Dermacoccaceae</taxon>
        <taxon>Dermacoccus</taxon>
    </lineage>
</organism>
<keyword evidence="4" id="KW-1185">Reference proteome</keyword>
<evidence type="ECO:0000259" key="2">
    <source>
        <dbReference type="Pfam" id="PF25077"/>
    </source>
</evidence>
<dbReference type="InterPro" id="IPR018946">
    <property type="entry name" value="PhoD-like_MPP"/>
</dbReference>
<accession>A0ABN2B1T5</accession>
<dbReference type="Pfam" id="PF25077">
    <property type="entry name" value="DUF7800"/>
    <property type="match status" value="1"/>
</dbReference>
<dbReference type="InterPro" id="IPR056702">
    <property type="entry name" value="DUF7800"/>
</dbReference>
<dbReference type="EMBL" id="BAAANV010000011">
    <property type="protein sequence ID" value="GAA1532198.1"/>
    <property type="molecule type" value="Genomic_DNA"/>
</dbReference>
<gene>
    <name evidence="3" type="ORF">GCM10009762_02760</name>
</gene>
<evidence type="ECO:0000313" key="4">
    <source>
        <dbReference type="Proteomes" id="UP001501288"/>
    </source>
</evidence>
<dbReference type="InterPro" id="IPR038607">
    <property type="entry name" value="PhoD-like_sf"/>
</dbReference>